<dbReference type="GO" id="GO:0009501">
    <property type="term" value="C:amyloplast"/>
    <property type="evidence" value="ECO:0007669"/>
    <property type="project" value="UniProtKB-SubCell"/>
</dbReference>
<evidence type="ECO:0000256" key="6">
    <source>
        <dbReference type="ARBA" id="ARBA00012541"/>
    </source>
</evidence>
<dbReference type="InterPro" id="IPR006047">
    <property type="entry name" value="GH13_cat_dom"/>
</dbReference>
<dbReference type="FunFam" id="3.20.20.80:FF:000001">
    <property type="entry name" value="1,4-alpha-glucan branching enzyme"/>
    <property type="match status" value="1"/>
</dbReference>
<comment type="similarity">
    <text evidence="4">Belongs to the glycosyl hydrolase 13 family. GlgB subfamily.</text>
</comment>
<dbReference type="InterPro" id="IPR006048">
    <property type="entry name" value="A-amylase/branching_C"/>
</dbReference>
<dbReference type="CDD" id="cd02854">
    <property type="entry name" value="E_set_GBE_euk_N"/>
    <property type="match status" value="1"/>
</dbReference>
<comment type="subcellular location">
    <subcellularLocation>
        <location evidence="2">Plastid</location>
        <location evidence="2">Amyloplast</location>
    </subcellularLocation>
</comment>
<feature type="domain" description="APO" evidence="13">
    <location>
        <begin position="124"/>
        <end position="208"/>
    </location>
</feature>
<dbReference type="SUPFAM" id="SSF81296">
    <property type="entry name" value="E set domains"/>
    <property type="match status" value="1"/>
</dbReference>
<dbReference type="EC" id="2.4.1.18" evidence="6"/>
<reference evidence="14" key="1">
    <citation type="journal article" date="2017" name="Gigascience">
        <title>The genome draft of coconut (Cocos nucifera).</title>
        <authorList>
            <person name="Xiao Y."/>
            <person name="Xu P."/>
            <person name="Fan H."/>
            <person name="Baudouin L."/>
            <person name="Xia W."/>
            <person name="Bocs S."/>
            <person name="Xu J."/>
            <person name="Li Q."/>
            <person name="Guo A."/>
            <person name="Zhou L."/>
            <person name="Li J."/>
            <person name="Wu Y."/>
            <person name="Ma Z."/>
            <person name="Armero A."/>
            <person name="Issali A.E."/>
            <person name="Liu N."/>
            <person name="Peng M."/>
            <person name="Yang Y."/>
        </authorList>
    </citation>
    <scope>NUCLEOTIDE SEQUENCE</scope>
    <source>
        <tissue evidence="14">Spear leaf of Hainan Tall coconut</tissue>
    </source>
</reference>
<dbReference type="PROSITE" id="PS51499">
    <property type="entry name" value="APO"/>
    <property type="match status" value="2"/>
</dbReference>
<protein>
    <recommendedName>
        <fullName evidence="6">1,4-alpha-glucan branching enzyme</fullName>
        <ecNumber evidence="6">2.4.1.18</ecNumber>
    </recommendedName>
    <alternativeName>
        <fullName evidence="11">Q-enzyme</fullName>
    </alternativeName>
</protein>
<dbReference type="OrthoDB" id="196493at2759"/>
<evidence type="ECO:0000256" key="8">
    <source>
        <dbReference type="ARBA" id="ARBA00022922"/>
    </source>
</evidence>
<dbReference type="Gene3D" id="2.60.40.1180">
    <property type="entry name" value="Golgi alpha-mannosidase II"/>
    <property type="match status" value="1"/>
</dbReference>
<dbReference type="PANTHER" id="PTHR43651">
    <property type="entry name" value="1,4-ALPHA-GLUCAN-BRANCHING ENZYME"/>
    <property type="match status" value="1"/>
</dbReference>
<comment type="function">
    <text evidence="10">Catalyzes the formation of the alpha-1,6-glucosidic linkages in starch by scission of a 1,4-alpha-linked oligosaccharide from growing alpha-1,4-glucan chains and the subsequent attachment of the oligosaccharide to the alpha-1,6 position.</text>
</comment>
<dbReference type="GO" id="GO:0004553">
    <property type="term" value="F:hydrolase activity, hydrolyzing O-glycosyl compounds"/>
    <property type="evidence" value="ECO:0007669"/>
    <property type="project" value="InterPro"/>
</dbReference>
<comment type="caution">
    <text evidence="14">The sequence shown here is derived from an EMBL/GenBank/DDBJ whole genome shotgun (WGS) entry which is preliminary data.</text>
</comment>
<comment type="pathway">
    <text evidence="3">Glycan biosynthesis; starch biosynthesis.</text>
</comment>
<dbReference type="Pfam" id="PF02806">
    <property type="entry name" value="Alpha-amylase_C"/>
    <property type="match status" value="1"/>
</dbReference>
<evidence type="ECO:0000256" key="4">
    <source>
        <dbReference type="ARBA" id="ARBA00009000"/>
    </source>
</evidence>
<evidence type="ECO:0000256" key="12">
    <source>
        <dbReference type="SAM" id="MobiDB-lite"/>
    </source>
</evidence>
<keyword evidence="7" id="KW-0808">Transferase</keyword>
<dbReference type="Proteomes" id="UP000797356">
    <property type="component" value="Chromosome 9"/>
</dbReference>
<dbReference type="UniPathway" id="UPA00152"/>
<dbReference type="EMBL" id="CM017880">
    <property type="protein sequence ID" value="KAG1361058.1"/>
    <property type="molecule type" value="Genomic_DNA"/>
</dbReference>
<comment type="catalytic activity">
    <reaction evidence="1">
        <text>Transfers a segment of a (1-&gt;4)-alpha-D-glucan chain to a primary hydroxy group in a similar glucan chain.</text>
        <dbReference type="EC" id="2.4.1.18"/>
    </reaction>
</comment>
<evidence type="ECO:0000256" key="11">
    <source>
        <dbReference type="ARBA" id="ARBA00076423"/>
    </source>
</evidence>
<dbReference type="PANTHER" id="PTHR43651:SF2">
    <property type="entry name" value="1,4-ALPHA-GLUCAN-BRANCHING ENZYME, CHLOROPLASTIC_AMYLOPLASTIC"/>
    <property type="match status" value="1"/>
</dbReference>
<dbReference type="FunFam" id="2.60.40.1180:FF:000003">
    <property type="entry name" value="1,4-alpha-glucan-branching enzyme, chloroplastic/amyloplastic"/>
    <property type="match status" value="1"/>
</dbReference>
<dbReference type="InterPro" id="IPR013780">
    <property type="entry name" value="Glyco_hydro_b"/>
</dbReference>
<dbReference type="Gene3D" id="3.20.20.80">
    <property type="entry name" value="Glycosidases"/>
    <property type="match status" value="1"/>
</dbReference>
<feature type="compositionally biased region" description="Basic and acidic residues" evidence="12">
    <location>
        <begin position="1133"/>
        <end position="1144"/>
    </location>
</feature>
<comment type="subunit">
    <text evidence="5">Monomer.</text>
</comment>
<dbReference type="InterPro" id="IPR017853">
    <property type="entry name" value="GH"/>
</dbReference>
<evidence type="ECO:0000313" key="15">
    <source>
        <dbReference type="Proteomes" id="UP000797356"/>
    </source>
</evidence>
<feature type="compositionally biased region" description="Acidic residues" evidence="12">
    <location>
        <begin position="1121"/>
        <end position="1132"/>
    </location>
</feature>
<evidence type="ECO:0000313" key="14">
    <source>
        <dbReference type="EMBL" id="KAG1361058.1"/>
    </source>
</evidence>
<accession>A0A8K0IJY4</accession>
<dbReference type="GO" id="GO:0019252">
    <property type="term" value="P:starch biosynthetic process"/>
    <property type="evidence" value="ECO:0007669"/>
    <property type="project" value="UniProtKB-UniPathway"/>
</dbReference>
<organism evidence="14 15">
    <name type="scientific">Cocos nucifera</name>
    <name type="common">Coconut palm</name>
    <dbReference type="NCBI Taxonomy" id="13894"/>
    <lineage>
        <taxon>Eukaryota</taxon>
        <taxon>Viridiplantae</taxon>
        <taxon>Streptophyta</taxon>
        <taxon>Embryophyta</taxon>
        <taxon>Tracheophyta</taxon>
        <taxon>Spermatophyta</taxon>
        <taxon>Magnoliopsida</taxon>
        <taxon>Liliopsida</taxon>
        <taxon>Arecaceae</taxon>
        <taxon>Arecoideae</taxon>
        <taxon>Cocoseae</taxon>
        <taxon>Attaleinae</taxon>
        <taxon>Cocos</taxon>
    </lineage>
</organism>
<keyword evidence="15" id="KW-1185">Reference proteome</keyword>
<feature type="region of interest" description="Disordered" evidence="12">
    <location>
        <begin position="1121"/>
        <end position="1150"/>
    </location>
</feature>
<evidence type="ECO:0000256" key="5">
    <source>
        <dbReference type="ARBA" id="ARBA00011245"/>
    </source>
</evidence>
<dbReference type="SUPFAM" id="SSF51011">
    <property type="entry name" value="Glycosyl hydrolase domain"/>
    <property type="match status" value="1"/>
</dbReference>
<evidence type="ECO:0000256" key="7">
    <source>
        <dbReference type="ARBA" id="ARBA00022679"/>
    </source>
</evidence>
<proteinExistence type="inferred from homology"/>
<evidence type="ECO:0000256" key="9">
    <source>
        <dbReference type="ARBA" id="ARBA00023234"/>
    </source>
</evidence>
<evidence type="ECO:0000256" key="3">
    <source>
        <dbReference type="ARBA" id="ARBA00004727"/>
    </source>
</evidence>
<dbReference type="Pfam" id="PF05634">
    <property type="entry name" value="APO_RNA-bind"/>
    <property type="match status" value="2"/>
</dbReference>
<keyword evidence="8" id="KW-0750">Starch biosynthesis</keyword>
<dbReference type="CDD" id="cd11321">
    <property type="entry name" value="AmyAc_bac_euk_BE"/>
    <property type="match status" value="1"/>
</dbReference>
<dbReference type="InterPro" id="IPR004193">
    <property type="entry name" value="Glyco_hydro_13_N"/>
</dbReference>
<evidence type="ECO:0000256" key="1">
    <source>
        <dbReference type="ARBA" id="ARBA00000826"/>
    </source>
</evidence>
<dbReference type="InterPro" id="IPR014756">
    <property type="entry name" value="Ig_E-set"/>
</dbReference>
<dbReference type="Gene3D" id="2.60.40.10">
    <property type="entry name" value="Immunoglobulins"/>
    <property type="match status" value="1"/>
</dbReference>
<dbReference type="SUPFAM" id="SSF51445">
    <property type="entry name" value="(Trans)glycosidases"/>
    <property type="match status" value="1"/>
</dbReference>
<reference evidence="14" key="2">
    <citation type="submission" date="2019-07" db="EMBL/GenBank/DDBJ databases">
        <authorList>
            <person name="Yang Y."/>
            <person name="Bocs S."/>
            <person name="Baudouin L."/>
        </authorList>
    </citation>
    <scope>NUCLEOTIDE SEQUENCE</scope>
    <source>
        <tissue evidence="14">Spear leaf of Hainan Tall coconut</tissue>
    </source>
</reference>
<dbReference type="AlphaFoldDB" id="A0A8K0IJY4"/>
<dbReference type="GO" id="GO:0043169">
    <property type="term" value="F:cation binding"/>
    <property type="evidence" value="ECO:0007669"/>
    <property type="project" value="InterPro"/>
</dbReference>
<keyword evidence="9" id="KW-0035">Amyloplast</keyword>
<dbReference type="InterPro" id="IPR023342">
    <property type="entry name" value="APO_dom"/>
</dbReference>
<dbReference type="Pfam" id="PF00128">
    <property type="entry name" value="Alpha-amylase"/>
    <property type="match status" value="1"/>
</dbReference>
<gene>
    <name evidence="14" type="ORF">COCNU_09G005210</name>
</gene>
<dbReference type="InterPro" id="IPR013783">
    <property type="entry name" value="Ig-like_fold"/>
</dbReference>
<dbReference type="GO" id="GO:0003844">
    <property type="term" value="F:1,4-alpha-glucan branching enzyme activity"/>
    <property type="evidence" value="ECO:0007669"/>
    <property type="project" value="UniProtKB-EC"/>
</dbReference>
<dbReference type="GO" id="GO:0003723">
    <property type="term" value="F:RNA binding"/>
    <property type="evidence" value="ECO:0007669"/>
    <property type="project" value="InterPro"/>
</dbReference>
<evidence type="ECO:0000256" key="10">
    <source>
        <dbReference type="ARBA" id="ARBA00053457"/>
    </source>
</evidence>
<dbReference type="Pfam" id="PF02922">
    <property type="entry name" value="CBM_48"/>
    <property type="match status" value="1"/>
</dbReference>
<keyword evidence="9" id="KW-0934">Plastid</keyword>
<feature type="domain" description="APO" evidence="13">
    <location>
        <begin position="297"/>
        <end position="383"/>
    </location>
</feature>
<dbReference type="SMART" id="SM00642">
    <property type="entry name" value="Aamy"/>
    <property type="match status" value="1"/>
</dbReference>
<evidence type="ECO:0000256" key="2">
    <source>
        <dbReference type="ARBA" id="ARBA00004602"/>
    </source>
</evidence>
<evidence type="ECO:0000259" key="13">
    <source>
        <dbReference type="PROSITE" id="PS51499"/>
    </source>
</evidence>
<sequence>MLSKPIQRLIEHREVITENFFRSSVNRIKARFSTSSSGLAEYIELPRRRRGSERKPLVTPVNEIKRRARVERKMRREVREFTLRPPENGLLVKSLIPVAHEVFDARKVLFACVSRVMESIPIHVCRVCGEVHVGMIPHRIRSCDVVGSLSTKDHSWAKGGIEHVLPLVESFHLYDRLGRAVSHEERLEVDRILAIVELCVQAGVDIPEYPTKRRAFPVYNIGGKMIDFEKKFPRDYSRGKDIQPFGFWQWKKKPGDSDSPPFSSDDSIQDIAVRGMNAGEKMRSGALKLMKKYPVQTCGFCPEVQVGPKGHRARICQAYKHQMRDGQHAWQEATVDDLVPPVYVWHVPDLNAGNLLMHELRRYYGKLPAVVELFAQAGATVGEDYYGLMRKDVALPALDEESLVASSNQDLGQPHSFFLAIGSKRSHWQYPFSCPHRLSVNQKPEHDFALSTILKDNSAMTTIEEDAEHLGIFNVDPSLEEFKDHFVYRSTRYLERKSLIEKYEGNLEEFAQGYLKFGFNREQDGIAYREWAPAAQEAQLIGDFNGWDGSNHRMERKEFGVWMIKIPDTDGKPSIPHNSRVKFRFTHGNGIWVDRIPAWIRYTTVDPNQFAAPYDGVHWDPPPSERYVFKYPRPPKPAAPRIYEAHVGMSGSEPHVSTYREFADNVLPRIQANNYNTVQLMAIMEHSYYASFGYHVTNFFAVSNRSGTPEDLKYLIDKAHNLGLRVLMDVVHSHASNNVTDGLNGFDVGQSTQDSYFHSGERGYHKLWDSRLFNYANWEVLRFLLSNLRWWLEEFQFDGFRFDGVTSMLFHHHGINMAFTGNYSEYFSKATDVDGVVYMMLANHLVHKLLPDATVVAEDVSGMPALCRPVYEGGVGFDYRLAMAIPDKWIDYLKNKKDMEWSMQEIVWNLTNRRYSEMCIAYAESHDQAIVGDKTIAFLLMDKEMYSGMSDLLPASPVVERGIALHKMIHFITMALGGEGYLNFMGNEHLNAFDRAMNLLDDRFSFFASTKLIVSSVNEEDKVIVFERGDLVFVFNFHPENTYDGYKIGCDLPGKYRVALDSDALEFGGHGRVGHDVDHFTTPEGIPGVPETNFNNRPNSFKVLSPSRSCVAYYKVEENPEDFDEEMTDTEEAVARDKEPEKETSNQAAAEVLVPFGVRDGDRI</sequence>
<dbReference type="FunFam" id="2.60.40.10:FF:000250">
    <property type="entry name" value="1,4-alpha-glucan-branching enzyme, chloroplastic/amyloplastic"/>
    <property type="match status" value="1"/>
</dbReference>
<name>A0A8K0IJY4_COCNU</name>